<keyword evidence="1" id="KW-0472">Membrane</keyword>
<comment type="caution">
    <text evidence="2">The sequence shown here is derived from an EMBL/GenBank/DDBJ whole genome shotgun (WGS) entry which is preliminary data.</text>
</comment>
<evidence type="ECO:0000313" key="2">
    <source>
        <dbReference type="EMBL" id="RKL66136.1"/>
    </source>
</evidence>
<evidence type="ECO:0000256" key="1">
    <source>
        <dbReference type="SAM" id="Phobius"/>
    </source>
</evidence>
<accession>A0A3A9KN30</accession>
<feature type="transmembrane region" description="Helical" evidence="1">
    <location>
        <begin position="35"/>
        <end position="55"/>
    </location>
</feature>
<protein>
    <submittedName>
        <fullName evidence="2">Uncharacterized protein</fullName>
    </submittedName>
</protein>
<gene>
    <name evidence="2" type="ORF">CR203_16385</name>
</gene>
<dbReference type="Proteomes" id="UP000281498">
    <property type="component" value="Unassembled WGS sequence"/>
</dbReference>
<evidence type="ECO:0000313" key="3">
    <source>
        <dbReference type="Proteomes" id="UP000281498"/>
    </source>
</evidence>
<proteinExistence type="predicted"/>
<organism evidence="2 3">
    <name type="scientific">Salipaludibacillus neizhouensis</name>
    <dbReference type="NCBI Taxonomy" id="885475"/>
    <lineage>
        <taxon>Bacteria</taxon>
        <taxon>Bacillati</taxon>
        <taxon>Bacillota</taxon>
        <taxon>Bacilli</taxon>
        <taxon>Bacillales</taxon>
        <taxon>Bacillaceae</taxon>
    </lineage>
</organism>
<keyword evidence="1" id="KW-0812">Transmembrane</keyword>
<keyword evidence="3" id="KW-1185">Reference proteome</keyword>
<keyword evidence="1" id="KW-1133">Transmembrane helix</keyword>
<dbReference type="EMBL" id="PDOE01000008">
    <property type="protein sequence ID" value="RKL66136.1"/>
    <property type="molecule type" value="Genomic_DNA"/>
</dbReference>
<dbReference type="AlphaFoldDB" id="A0A3A9KN30"/>
<sequence>MLAFLEDSKIRELEFATGERFPRATLQPPRETRPAGSSAVAFPAGVATFLFYKLLLHQKN</sequence>
<reference evidence="2 3" key="1">
    <citation type="submission" date="2017-10" db="EMBL/GenBank/DDBJ databases">
        <title>Bacillus sp. nov., a halophilic bacterium isolated from a Keqin Lake.</title>
        <authorList>
            <person name="Wang H."/>
        </authorList>
    </citation>
    <scope>NUCLEOTIDE SEQUENCE [LARGE SCALE GENOMIC DNA]</scope>
    <source>
        <strain evidence="2 3">KCTC 13187</strain>
    </source>
</reference>
<name>A0A3A9KN30_9BACI</name>